<dbReference type="PROSITE" id="PS51082">
    <property type="entry name" value="WH2"/>
    <property type="match status" value="1"/>
</dbReference>
<dbReference type="GO" id="GO:0007015">
    <property type="term" value="P:actin filament organization"/>
    <property type="evidence" value="ECO:0007669"/>
    <property type="project" value="InterPro"/>
</dbReference>
<evidence type="ECO:0000256" key="1">
    <source>
        <dbReference type="ARBA" id="ARBA00004123"/>
    </source>
</evidence>
<dbReference type="GO" id="GO:0005856">
    <property type="term" value="C:cytoskeleton"/>
    <property type="evidence" value="ECO:0007669"/>
    <property type="project" value="UniProtKB-SubCell"/>
</dbReference>
<dbReference type="PRINTS" id="PR01217">
    <property type="entry name" value="PRICHEXTENSN"/>
</dbReference>
<dbReference type="SUPFAM" id="SSF50729">
    <property type="entry name" value="PH domain-like"/>
    <property type="match status" value="1"/>
</dbReference>
<feature type="region of interest" description="Disordered" evidence="8">
    <location>
        <begin position="271"/>
        <end position="554"/>
    </location>
</feature>
<evidence type="ECO:0000256" key="2">
    <source>
        <dbReference type="ARBA" id="ARBA00004245"/>
    </source>
</evidence>
<feature type="compositionally biased region" description="Acidic residues" evidence="8">
    <location>
        <begin position="538"/>
        <end position="554"/>
    </location>
</feature>
<dbReference type="CTD" id="571256"/>
<dbReference type="CDD" id="cd01205">
    <property type="entry name" value="EVH1_WASP-like"/>
    <property type="match status" value="1"/>
</dbReference>
<evidence type="ECO:0000259" key="9">
    <source>
        <dbReference type="PROSITE" id="PS50108"/>
    </source>
</evidence>
<dbReference type="KEGG" id="char:105893634"/>
<dbReference type="GeneID" id="105893634"/>
<feature type="compositionally biased region" description="Pro residues" evidence="8">
    <location>
        <begin position="340"/>
        <end position="363"/>
    </location>
</feature>
<accession>A0A6P8FDZ4</accession>
<dbReference type="InterPro" id="IPR011993">
    <property type="entry name" value="PH-like_dom_sf"/>
</dbReference>
<dbReference type="Pfam" id="PF00568">
    <property type="entry name" value="WH1"/>
    <property type="match status" value="1"/>
</dbReference>
<dbReference type="InterPro" id="IPR000697">
    <property type="entry name" value="WH1/EVH1_dom"/>
</dbReference>
<feature type="compositionally biased region" description="Low complexity" evidence="8">
    <location>
        <begin position="328"/>
        <end position="339"/>
    </location>
</feature>
<feature type="compositionally biased region" description="Polar residues" evidence="8">
    <location>
        <begin position="156"/>
        <end position="182"/>
    </location>
</feature>
<feature type="region of interest" description="Disordered" evidence="8">
    <location>
        <begin position="147"/>
        <end position="226"/>
    </location>
</feature>
<comment type="subcellular location">
    <subcellularLocation>
        <location evidence="2">Cytoplasm</location>
        <location evidence="2">Cytoskeleton</location>
    </subcellularLocation>
    <subcellularLocation>
        <location evidence="1">Nucleus</location>
    </subcellularLocation>
</comment>
<feature type="compositionally biased region" description="Basic residues" evidence="8">
    <location>
        <begin position="190"/>
        <end position="207"/>
    </location>
</feature>
<feature type="compositionally biased region" description="Pro residues" evidence="8">
    <location>
        <begin position="440"/>
        <end position="471"/>
    </location>
</feature>
<keyword evidence="6" id="KW-0206">Cytoskeleton</keyword>
<dbReference type="PROSITE" id="PS50108">
    <property type="entry name" value="CRIB"/>
    <property type="match status" value="1"/>
</dbReference>
<feature type="domain" description="WH1" evidence="10">
    <location>
        <begin position="34"/>
        <end position="143"/>
    </location>
</feature>
<evidence type="ECO:0000256" key="4">
    <source>
        <dbReference type="ARBA" id="ARBA00022553"/>
    </source>
</evidence>
<reference evidence="13" key="1">
    <citation type="submission" date="2025-08" db="UniProtKB">
        <authorList>
            <consortium name="RefSeq"/>
        </authorList>
    </citation>
    <scope>IDENTIFICATION</scope>
</reference>
<dbReference type="FunFam" id="2.30.29.30:FF:000130">
    <property type="entry name" value="neural Wiskott-Aldrich syndrome protein"/>
    <property type="match status" value="1"/>
</dbReference>
<dbReference type="OrthoDB" id="8963340at2759"/>
<dbReference type="Pfam" id="PF02205">
    <property type="entry name" value="WH2"/>
    <property type="match status" value="1"/>
</dbReference>
<evidence type="ECO:0000313" key="13">
    <source>
        <dbReference type="RefSeq" id="XP_031421472.1"/>
    </source>
</evidence>
<organism evidence="12 13">
    <name type="scientific">Clupea harengus</name>
    <name type="common">Atlantic herring</name>
    <dbReference type="NCBI Taxonomy" id="7950"/>
    <lineage>
        <taxon>Eukaryota</taxon>
        <taxon>Metazoa</taxon>
        <taxon>Chordata</taxon>
        <taxon>Craniata</taxon>
        <taxon>Vertebrata</taxon>
        <taxon>Euteleostomi</taxon>
        <taxon>Actinopterygii</taxon>
        <taxon>Neopterygii</taxon>
        <taxon>Teleostei</taxon>
        <taxon>Clupei</taxon>
        <taxon>Clupeiformes</taxon>
        <taxon>Clupeoidei</taxon>
        <taxon>Clupeidae</taxon>
        <taxon>Clupea</taxon>
    </lineage>
</organism>
<dbReference type="Gene3D" id="2.30.29.30">
    <property type="entry name" value="Pleckstrin-homology domain (PH domain)/Phosphotyrosine-binding domain (PTB)"/>
    <property type="match status" value="1"/>
</dbReference>
<sequence>MNRKASKAKGQAEEESGASALITQQEHDQLQNLLGRRCVAMSTTVAQLFMALPHSPGSWSLQHTGVLCFVKDNPQRSYFLRLFNIKVGELVWEQEVFEQMSYNRTRPFFHTFAGDDCQVGLNFSDQQEAECFFYAVYEKISQIKNRQERGAARPRPNQNVKMATVDIQSPDTQASSYRSMQAPQAPAVSKGKKEKKEKKSKTKKGSKLSKTMIGAPSGFTHVSHVGMDPNNLDPDLKKLLANAGISESDLKDEETAQAVYNVIQQAGGMDAVKQQANQQGLAPPPPPGRQGPLPPVPGHSPSSAPAPPPSRIRSSPLPPVPGGGPPRGGSSPRPVHSSLPPIPPPSGRRESLPPPPPSAARPPPSHHSRPSPPTSHHAPRPPMSHPSPPPPMSHTPPPPSKSHPPAPPSAPRSPMPPSHHKPPAMSPPPPASLPPNRGGAPPPPPPPPPPPSPAPPPVPSSKGAPPLPPPSGGRSSPTPSSGGEGRGALLDQIRGGRKLKTASTKDLPPPPPGDSEGIVGALMMVMQKRSKAIHSSDEGEDEEMEDEDDDEWDD</sequence>
<dbReference type="InterPro" id="IPR003124">
    <property type="entry name" value="WH2_dom"/>
</dbReference>
<dbReference type="AlphaFoldDB" id="A0A6P8FDZ4"/>
<dbReference type="InterPro" id="IPR033927">
    <property type="entry name" value="WASPfam_EVH1"/>
</dbReference>
<keyword evidence="3" id="KW-0963">Cytoplasm</keyword>
<protein>
    <submittedName>
        <fullName evidence="13">Wiskott-Aldrich syndrome protein</fullName>
    </submittedName>
</protein>
<feature type="compositionally biased region" description="Pro residues" evidence="8">
    <location>
        <begin position="380"/>
        <end position="417"/>
    </location>
</feature>
<dbReference type="InterPro" id="IPR036936">
    <property type="entry name" value="CRIB_dom_sf"/>
</dbReference>
<evidence type="ECO:0000259" key="11">
    <source>
        <dbReference type="PROSITE" id="PS51082"/>
    </source>
</evidence>
<evidence type="ECO:0000259" key="10">
    <source>
        <dbReference type="PROSITE" id="PS50229"/>
    </source>
</evidence>
<evidence type="ECO:0000256" key="8">
    <source>
        <dbReference type="SAM" id="MobiDB-lite"/>
    </source>
</evidence>
<dbReference type="CDD" id="cd21762">
    <property type="entry name" value="WH2"/>
    <property type="match status" value="1"/>
</dbReference>
<dbReference type="GO" id="GO:0005634">
    <property type="term" value="C:nucleus"/>
    <property type="evidence" value="ECO:0007669"/>
    <property type="project" value="UniProtKB-SubCell"/>
</dbReference>
<proteinExistence type="predicted"/>
<dbReference type="CDD" id="cd00132">
    <property type="entry name" value="CRIB"/>
    <property type="match status" value="1"/>
</dbReference>
<gene>
    <name evidence="13" type="primary">wasa</name>
</gene>
<keyword evidence="4" id="KW-0597">Phosphoprotein</keyword>
<keyword evidence="12" id="KW-1185">Reference proteome</keyword>
<dbReference type="SUPFAM" id="SSF47912">
    <property type="entry name" value="Wiscott-Aldrich syndrome protein, WASP, C-terminal domain"/>
    <property type="match status" value="1"/>
</dbReference>
<evidence type="ECO:0000256" key="3">
    <source>
        <dbReference type="ARBA" id="ARBA00022490"/>
    </source>
</evidence>
<keyword evidence="7" id="KW-0539">Nucleus</keyword>
<name>A0A6P8FDZ4_CLUHA</name>
<dbReference type="Pfam" id="PF00786">
    <property type="entry name" value="PBD"/>
    <property type="match status" value="1"/>
</dbReference>
<dbReference type="Gene3D" id="3.90.810.10">
    <property type="entry name" value="CRIB domain"/>
    <property type="match status" value="2"/>
</dbReference>
<dbReference type="RefSeq" id="XP_031421472.1">
    <property type="nucleotide sequence ID" value="XM_031565612.2"/>
</dbReference>
<feature type="compositionally biased region" description="Pro residues" evidence="8">
    <location>
        <begin position="424"/>
        <end position="433"/>
    </location>
</feature>
<evidence type="ECO:0000313" key="12">
    <source>
        <dbReference type="Proteomes" id="UP000515152"/>
    </source>
</evidence>
<dbReference type="SMART" id="SM00285">
    <property type="entry name" value="PBD"/>
    <property type="match status" value="1"/>
</dbReference>
<evidence type="ECO:0000256" key="5">
    <source>
        <dbReference type="ARBA" id="ARBA00022737"/>
    </source>
</evidence>
<dbReference type="InterPro" id="IPR000095">
    <property type="entry name" value="CRIB_dom"/>
</dbReference>
<dbReference type="InterPro" id="IPR011026">
    <property type="entry name" value="WAS_C"/>
</dbReference>
<feature type="domain" description="WH2" evidence="11">
    <location>
        <begin position="485"/>
        <end position="502"/>
    </location>
</feature>
<keyword evidence="5" id="KW-0677">Repeat</keyword>
<feature type="domain" description="CRIB" evidence="9">
    <location>
        <begin position="213"/>
        <end position="226"/>
    </location>
</feature>
<feature type="compositionally biased region" description="Pro residues" evidence="8">
    <location>
        <begin position="282"/>
        <end position="324"/>
    </location>
</feature>
<dbReference type="SMART" id="SM00461">
    <property type="entry name" value="WH1"/>
    <property type="match status" value="1"/>
</dbReference>
<evidence type="ECO:0000256" key="7">
    <source>
        <dbReference type="ARBA" id="ARBA00023242"/>
    </source>
</evidence>
<evidence type="ECO:0000256" key="6">
    <source>
        <dbReference type="ARBA" id="ARBA00023212"/>
    </source>
</evidence>
<dbReference type="PROSITE" id="PS50229">
    <property type="entry name" value="WH1"/>
    <property type="match status" value="1"/>
</dbReference>
<feature type="compositionally biased region" description="Low complexity" evidence="8">
    <location>
        <begin position="472"/>
        <end position="481"/>
    </location>
</feature>
<dbReference type="GO" id="GO:0003779">
    <property type="term" value="F:actin binding"/>
    <property type="evidence" value="ECO:0007669"/>
    <property type="project" value="InterPro"/>
</dbReference>
<dbReference type="Proteomes" id="UP000515152">
    <property type="component" value="Chromosome 4"/>
</dbReference>